<accession>A0A1M6ZVD8</accession>
<dbReference type="AlphaFoldDB" id="A0A1M6ZVD8"/>
<evidence type="ECO:0000313" key="2">
    <source>
        <dbReference type="EMBL" id="SHL34400.1"/>
    </source>
</evidence>
<comment type="caution">
    <text evidence="2">The sequence shown here is derived from an EMBL/GenBank/DDBJ whole genome shotgun (WGS) entry which is preliminary data.</text>
</comment>
<dbReference type="Proteomes" id="UP000184031">
    <property type="component" value="Unassembled WGS sequence"/>
</dbReference>
<proteinExistence type="predicted"/>
<reference evidence="2 3" key="1">
    <citation type="submission" date="2016-11" db="EMBL/GenBank/DDBJ databases">
        <authorList>
            <person name="Varghese N."/>
            <person name="Submissions S."/>
        </authorList>
    </citation>
    <scope>NUCLEOTIDE SEQUENCE [LARGE SCALE GENOMIC DNA]</scope>
    <source>
        <strain evidence="2 3">CGMCC 1.12174</strain>
        <strain evidence="1 4">DSM 26351</strain>
    </source>
</reference>
<organism evidence="2 3">
    <name type="scientific">Flagellimonas taeanensis</name>
    <dbReference type="NCBI Taxonomy" id="1005926"/>
    <lineage>
        <taxon>Bacteria</taxon>
        <taxon>Pseudomonadati</taxon>
        <taxon>Bacteroidota</taxon>
        <taxon>Flavobacteriia</taxon>
        <taxon>Flavobacteriales</taxon>
        <taxon>Flavobacteriaceae</taxon>
        <taxon>Flagellimonas</taxon>
    </lineage>
</organism>
<dbReference type="EMBL" id="FOKU01000008">
    <property type="protein sequence ID" value="SFC28290.1"/>
    <property type="molecule type" value="Genomic_DNA"/>
</dbReference>
<keyword evidence="4" id="KW-1185">Reference proteome</keyword>
<dbReference type="EMBL" id="FRAT01000009">
    <property type="protein sequence ID" value="SHL34400.1"/>
    <property type="molecule type" value="Genomic_DNA"/>
</dbReference>
<dbReference type="RefSeq" id="WP_177190080.1">
    <property type="nucleotide sequence ID" value="NZ_FOKU01000008.1"/>
</dbReference>
<gene>
    <name evidence="1" type="ORF">SAMN04487891_108111</name>
    <name evidence="2" type="ORF">SAMN05216293_3256</name>
</gene>
<evidence type="ECO:0000313" key="3">
    <source>
        <dbReference type="Proteomes" id="UP000184031"/>
    </source>
</evidence>
<evidence type="ECO:0000313" key="1">
    <source>
        <dbReference type="EMBL" id="SFC28290.1"/>
    </source>
</evidence>
<sequence>MQYLNKQIEAMVKRKKSGSLVKKQISCGIFQDLETVDKDLKKTENKD</sequence>
<protein>
    <submittedName>
        <fullName evidence="2">Uncharacterized protein</fullName>
    </submittedName>
</protein>
<evidence type="ECO:0000313" key="4">
    <source>
        <dbReference type="Proteomes" id="UP000198940"/>
    </source>
</evidence>
<dbReference type="Proteomes" id="UP000198940">
    <property type="component" value="Unassembled WGS sequence"/>
</dbReference>
<name>A0A1M6ZVD8_9FLAO</name>